<protein>
    <submittedName>
        <fullName evidence="1">Uncharacterized protein</fullName>
    </submittedName>
</protein>
<proteinExistence type="predicted"/>
<reference evidence="1" key="1">
    <citation type="journal article" date="2021" name="Proc. Natl. Acad. Sci. U.S.A.">
        <title>A Catalog of Tens of Thousands of Viruses from Human Metagenomes Reveals Hidden Associations with Chronic Diseases.</title>
        <authorList>
            <person name="Tisza M.J."/>
            <person name="Buck C.B."/>
        </authorList>
    </citation>
    <scope>NUCLEOTIDE SEQUENCE</scope>
    <source>
        <strain evidence="1">CtRci5</strain>
    </source>
</reference>
<evidence type="ECO:0000313" key="1">
    <source>
        <dbReference type="EMBL" id="DAG02307.1"/>
    </source>
</evidence>
<accession>A0A8S5V6P9</accession>
<dbReference type="EMBL" id="BK016208">
    <property type="protein sequence ID" value="DAG02307.1"/>
    <property type="molecule type" value="Genomic_DNA"/>
</dbReference>
<sequence length="146" mass="16343">MSIYKITHSCGHTVEHQIYGTNVHGEREKKAAWLESRLCYDCYKQAEAEKAAKASEDANLPELTGSEKQIAWATDIRAKAAFAINEMRAKIAANTNTSEINLKQIAAVESVLDELCSHSSAKWWIDNRGEDFDAAWIIKQAKGKMQ</sequence>
<organism evidence="1">
    <name type="scientific">Myoviridae sp. ctRci5</name>
    <dbReference type="NCBI Taxonomy" id="2825105"/>
    <lineage>
        <taxon>Viruses</taxon>
        <taxon>Duplodnaviria</taxon>
        <taxon>Heunggongvirae</taxon>
        <taxon>Uroviricota</taxon>
        <taxon>Caudoviricetes</taxon>
    </lineage>
</organism>
<name>A0A8S5V6P9_9CAUD</name>